<evidence type="ECO:0000256" key="1">
    <source>
        <dbReference type="SAM" id="MobiDB-lite"/>
    </source>
</evidence>
<reference evidence="2 3" key="1">
    <citation type="submission" date="2020-01" db="EMBL/GenBank/DDBJ databases">
        <authorList>
            <person name="Gupta K D."/>
        </authorList>
    </citation>
    <scope>NUCLEOTIDE SEQUENCE [LARGE SCALE GENOMIC DNA]</scope>
</reference>
<name>A0A8S0WMB2_CYCAE</name>
<evidence type="ECO:0000313" key="3">
    <source>
        <dbReference type="Proteomes" id="UP000467700"/>
    </source>
</evidence>
<dbReference type="Proteomes" id="UP000467700">
    <property type="component" value="Unassembled WGS sequence"/>
</dbReference>
<evidence type="ECO:0000313" key="2">
    <source>
        <dbReference type="EMBL" id="CAA7265877.1"/>
    </source>
</evidence>
<comment type="caution">
    <text evidence="2">The sequence shown here is derived from an EMBL/GenBank/DDBJ whole genome shotgun (WGS) entry which is preliminary data.</text>
</comment>
<sequence length="505" mass="55841">MTVYILTFLQKRILQGYVHEACLSLDIDRPRISNIRAGFTGPPTALIAVCTKRSAPSRKGTAHASASVDANRVRRALSQYFKMGFHSWIMQCEQIVEASLMQWKSARADLRRQSWSTTLHSPDLNLLSSAPRYLSKEPYFFERKSLPNLPSESKKGAWDTHDPYAVEHIPTSKPRHFEPHLTGDDDRLDDSAFTSLQQPRPTTEQLARALGPDNEPHSTEIETIPCAGVRIPYGPLSGLMGWRLVVRRHREPEEKHSWWSGNTTAARRRRNSSAFPPPPALTEPSLSYPYYQQMSQNPLATASAVTLPSTYTMPGGDSASALQRRPNSDMVCMRQPESHPRAATLPRNAGSNPVHNSPLNNTPTAVAVNFILDTGLPYSIISRDTLLALGYTPSQIPELNPRSQLSSSRKCDKNEEPATVTLSVQGVRTQLQIARAGEASRLGVQFLRDAGASVFFPSNGDGVGPVLYAESACMFKDVPKTIHSVPWGHGKMTLPQKVRALFGLS</sequence>
<gene>
    <name evidence="2" type="ORF">AAE3_LOCUS8196</name>
</gene>
<dbReference type="EMBL" id="CACVBS010000051">
    <property type="protein sequence ID" value="CAA7265877.1"/>
    <property type="molecule type" value="Genomic_DNA"/>
</dbReference>
<proteinExistence type="predicted"/>
<protein>
    <submittedName>
        <fullName evidence="2">Uncharacterized protein</fullName>
    </submittedName>
</protein>
<feature type="compositionally biased region" description="Polar residues" evidence="1">
    <location>
        <begin position="196"/>
        <end position="205"/>
    </location>
</feature>
<dbReference type="OrthoDB" id="9450131at2759"/>
<keyword evidence="3" id="KW-1185">Reference proteome</keyword>
<feature type="region of interest" description="Disordered" evidence="1">
    <location>
        <begin position="196"/>
        <end position="220"/>
    </location>
</feature>
<organism evidence="2 3">
    <name type="scientific">Cyclocybe aegerita</name>
    <name type="common">Black poplar mushroom</name>
    <name type="synonym">Agrocybe aegerita</name>
    <dbReference type="NCBI Taxonomy" id="1973307"/>
    <lineage>
        <taxon>Eukaryota</taxon>
        <taxon>Fungi</taxon>
        <taxon>Dikarya</taxon>
        <taxon>Basidiomycota</taxon>
        <taxon>Agaricomycotina</taxon>
        <taxon>Agaricomycetes</taxon>
        <taxon>Agaricomycetidae</taxon>
        <taxon>Agaricales</taxon>
        <taxon>Agaricineae</taxon>
        <taxon>Bolbitiaceae</taxon>
        <taxon>Cyclocybe</taxon>
    </lineage>
</organism>
<accession>A0A8S0WMB2</accession>
<dbReference type="AlphaFoldDB" id="A0A8S0WMB2"/>